<dbReference type="SUPFAM" id="SSF56349">
    <property type="entry name" value="DNA breaking-rejoining enzymes"/>
    <property type="match status" value="1"/>
</dbReference>
<dbReference type="PANTHER" id="PTHR30349:SF64">
    <property type="entry name" value="PROPHAGE INTEGRASE INTD-RELATED"/>
    <property type="match status" value="1"/>
</dbReference>
<evidence type="ECO:0000256" key="1">
    <source>
        <dbReference type="ARBA" id="ARBA00023172"/>
    </source>
</evidence>
<dbReference type="PANTHER" id="PTHR30349">
    <property type="entry name" value="PHAGE INTEGRASE-RELATED"/>
    <property type="match status" value="1"/>
</dbReference>
<dbReference type="Proteomes" id="UP000825381">
    <property type="component" value="Chromosome"/>
</dbReference>
<evidence type="ECO:0000313" key="5">
    <source>
        <dbReference type="Proteomes" id="UP000825381"/>
    </source>
</evidence>
<protein>
    <submittedName>
        <fullName evidence="4">Tyrosine-type recombinase/integrase</fullName>
    </submittedName>
</protein>
<organism evidence="4 5">
    <name type="scientific">Flavobacterium litorale</name>
    <dbReference type="NCBI Taxonomy" id="2856519"/>
    <lineage>
        <taxon>Bacteria</taxon>
        <taxon>Pseudomonadati</taxon>
        <taxon>Bacteroidota</taxon>
        <taxon>Flavobacteriia</taxon>
        <taxon>Flavobacteriales</taxon>
        <taxon>Flavobacteriaceae</taxon>
        <taxon>Flavobacterium</taxon>
    </lineage>
</organism>
<dbReference type="InterPro" id="IPR011010">
    <property type="entry name" value="DNA_brk_join_enz"/>
</dbReference>
<dbReference type="InterPro" id="IPR013762">
    <property type="entry name" value="Integrase-like_cat_sf"/>
</dbReference>
<evidence type="ECO:0000256" key="2">
    <source>
        <dbReference type="SAM" id="Coils"/>
    </source>
</evidence>
<dbReference type="Pfam" id="PF00589">
    <property type="entry name" value="Phage_integrase"/>
    <property type="match status" value="1"/>
</dbReference>
<dbReference type="InterPro" id="IPR002104">
    <property type="entry name" value="Integrase_catalytic"/>
</dbReference>
<evidence type="ECO:0000259" key="3">
    <source>
        <dbReference type="PROSITE" id="PS51898"/>
    </source>
</evidence>
<keyword evidence="1" id="KW-0233">DNA recombination</keyword>
<gene>
    <name evidence="4" type="ORF">K1I41_02785</name>
</gene>
<proteinExistence type="predicted"/>
<evidence type="ECO:0000313" key="4">
    <source>
        <dbReference type="EMBL" id="QYJ69468.1"/>
    </source>
</evidence>
<name>A0ABX8V9D5_9FLAO</name>
<reference evidence="4 5" key="1">
    <citation type="submission" date="2021-07" db="EMBL/GenBank/DDBJ databases">
        <title>Flavobacterium WSW3-B6 sp.nov, isolated from seaweed.</title>
        <authorList>
            <person name="Muhammad N."/>
            <person name="Ho H."/>
            <person name="Lee Y.-J."/>
            <person name="Nguyen T."/>
            <person name="Ho J."/>
            <person name="Kim S.-G."/>
        </authorList>
    </citation>
    <scope>NUCLEOTIDE SEQUENCE [LARGE SCALE GENOMIC DNA]</scope>
    <source>
        <strain evidence="4 5">WSW3-B6</strain>
    </source>
</reference>
<dbReference type="InterPro" id="IPR050090">
    <property type="entry name" value="Tyrosine_recombinase_XerCD"/>
</dbReference>
<dbReference type="EMBL" id="CP080429">
    <property type="protein sequence ID" value="QYJ69468.1"/>
    <property type="molecule type" value="Genomic_DNA"/>
</dbReference>
<keyword evidence="5" id="KW-1185">Reference proteome</keyword>
<accession>A0ABX8V9D5</accession>
<feature type="coiled-coil region" evidence="2">
    <location>
        <begin position="51"/>
        <end position="78"/>
    </location>
</feature>
<dbReference type="Gene3D" id="1.10.443.10">
    <property type="entry name" value="Intergrase catalytic core"/>
    <property type="match status" value="1"/>
</dbReference>
<keyword evidence="2" id="KW-0175">Coiled coil</keyword>
<feature type="domain" description="Tyr recombinase" evidence="3">
    <location>
        <begin position="1"/>
        <end position="136"/>
    </location>
</feature>
<dbReference type="RefSeq" id="WP_220641803.1">
    <property type="nucleotide sequence ID" value="NZ_CP080429.1"/>
</dbReference>
<dbReference type="PROSITE" id="PS51898">
    <property type="entry name" value="TYR_RECOMBINASE"/>
    <property type="match status" value="1"/>
</dbReference>
<sequence length="142" mass="16523">MENIIDGRIYYTRKKTHRPYTIKISHALHEVLKYYIKDKQKESFIFPILKSDSLENQYKRIQEARKRYNKNLKHLADLAGVEEQLTSYVSRHTFASLANNKGIPVSAISEMLGHESLKTTQVYLDSLSNTALDAYNDMIIEI</sequence>